<dbReference type="AlphaFoldDB" id="A0A0T9TH37"/>
<dbReference type="EMBL" id="CQEM01000003">
    <property type="protein sequence ID" value="CNK82723.1"/>
    <property type="molecule type" value="Genomic_DNA"/>
</dbReference>
<accession>A0A0T9TH37</accession>
<reference evidence="2" key="1">
    <citation type="submission" date="2015-03" db="EMBL/GenBank/DDBJ databases">
        <authorList>
            <consortium name="Pathogen Informatics"/>
        </authorList>
    </citation>
    <scope>NUCLEOTIDE SEQUENCE [LARGE SCALE GENOMIC DNA]</scope>
    <source>
        <strain evidence="2">IP27925</strain>
    </source>
</reference>
<evidence type="ECO:0000313" key="2">
    <source>
        <dbReference type="Proteomes" id="UP000040088"/>
    </source>
</evidence>
<proteinExistence type="predicted"/>
<organism evidence="1 2">
    <name type="scientific">Yersinia aleksiciae</name>
    <dbReference type="NCBI Taxonomy" id="263819"/>
    <lineage>
        <taxon>Bacteria</taxon>
        <taxon>Pseudomonadati</taxon>
        <taxon>Pseudomonadota</taxon>
        <taxon>Gammaproteobacteria</taxon>
        <taxon>Enterobacterales</taxon>
        <taxon>Yersiniaceae</taxon>
        <taxon>Yersinia</taxon>
    </lineage>
</organism>
<evidence type="ECO:0000313" key="1">
    <source>
        <dbReference type="EMBL" id="CNK82723.1"/>
    </source>
</evidence>
<sequence>MMVIGWYLFYRNRDSINLTEAEQKYLDADNVNVSRKPMDFKEWRDDA</sequence>
<name>A0A0T9TH37_YERAE</name>
<gene>
    <name evidence="1" type="primary">yjjL</name>
    <name evidence="1" type="ORF">ERS008460_01021</name>
</gene>
<dbReference type="Proteomes" id="UP000040088">
    <property type="component" value="Unassembled WGS sequence"/>
</dbReference>
<protein>
    <submittedName>
        <fullName evidence="1">L-galactonate transporter</fullName>
    </submittedName>
</protein>